<gene>
    <name evidence="1" type="ORF">ANCDUO_13216</name>
</gene>
<dbReference type="AlphaFoldDB" id="A0A0C2GCJ6"/>
<reference evidence="1 2" key="1">
    <citation type="submission" date="2013-12" db="EMBL/GenBank/DDBJ databases">
        <title>Draft genome of the parsitic nematode Ancylostoma duodenale.</title>
        <authorList>
            <person name="Mitreva M."/>
        </authorList>
    </citation>
    <scope>NUCLEOTIDE SEQUENCE [LARGE SCALE GENOMIC DNA]</scope>
    <source>
        <strain evidence="1 2">Zhejiang</strain>
    </source>
</reference>
<proteinExistence type="predicted"/>
<keyword evidence="2" id="KW-1185">Reference proteome</keyword>
<organism evidence="1 2">
    <name type="scientific">Ancylostoma duodenale</name>
    <dbReference type="NCBI Taxonomy" id="51022"/>
    <lineage>
        <taxon>Eukaryota</taxon>
        <taxon>Metazoa</taxon>
        <taxon>Ecdysozoa</taxon>
        <taxon>Nematoda</taxon>
        <taxon>Chromadorea</taxon>
        <taxon>Rhabditida</taxon>
        <taxon>Rhabditina</taxon>
        <taxon>Rhabditomorpha</taxon>
        <taxon>Strongyloidea</taxon>
        <taxon>Ancylostomatidae</taxon>
        <taxon>Ancylostomatinae</taxon>
        <taxon>Ancylostoma</taxon>
    </lineage>
</organism>
<dbReference type="EMBL" id="KN735494">
    <property type="protein sequence ID" value="KIH56599.1"/>
    <property type="molecule type" value="Genomic_DNA"/>
</dbReference>
<name>A0A0C2GCJ6_9BILA</name>
<dbReference type="Proteomes" id="UP000054047">
    <property type="component" value="Unassembled WGS sequence"/>
</dbReference>
<dbReference type="OrthoDB" id="5865305at2759"/>
<sequence>MVNPISLNSIADFEEEMDRWEKYWTMDSARVCEFTGTMSAEKNAIDEQVAKFFEESIERRKDGYYIRFLFKKNHPPLSSNSAIA</sequence>
<accession>A0A0C2GCJ6</accession>
<protein>
    <submittedName>
        <fullName evidence="1">Uncharacterized protein</fullName>
    </submittedName>
</protein>
<evidence type="ECO:0000313" key="1">
    <source>
        <dbReference type="EMBL" id="KIH56599.1"/>
    </source>
</evidence>
<evidence type="ECO:0000313" key="2">
    <source>
        <dbReference type="Proteomes" id="UP000054047"/>
    </source>
</evidence>